<evidence type="ECO:0000313" key="2">
    <source>
        <dbReference type="Proteomes" id="UP000051497"/>
    </source>
</evidence>
<accession>A0AAE3HZB0</accession>
<organism evidence="1 2">
    <name type="scientific">Candidatus Berkiella aquae</name>
    <dbReference type="NCBI Taxonomy" id="295108"/>
    <lineage>
        <taxon>Bacteria</taxon>
        <taxon>Pseudomonadati</taxon>
        <taxon>Pseudomonadota</taxon>
        <taxon>Gammaproteobacteria</taxon>
        <taxon>Candidatus Berkiellales</taxon>
        <taxon>Candidatus Berkiellaceae</taxon>
        <taxon>Candidatus Berkiella</taxon>
    </lineage>
</organism>
<evidence type="ECO:0000313" key="1">
    <source>
        <dbReference type="EMBL" id="MCS5712870.1"/>
    </source>
</evidence>
<keyword evidence="2" id="KW-1185">Reference proteome</keyword>
<protein>
    <recommendedName>
        <fullName evidence="3">Type-F conjugative transfer system protein TraW</fullName>
    </recommendedName>
</protein>
<dbReference type="EMBL" id="LKAJ02000003">
    <property type="protein sequence ID" value="MCS5712870.1"/>
    <property type="molecule type" value="Genomic_DNA"/>
</dbReference>
<gene>
    <name evidence="1" type="ORF">HT99x_015630</name>
</gene>
<dbReference type="Proteomes" id="UP000051497">
    <property type="component" value="Unassembled WGS sequence"/>
</dbReference>
<dbReference type="AlphaFoldDB" id="A0AAE3HZB0"/>
<evidence type="ECO:0008006" key="3">
    <source>
        <dbReference type="Google" id="ProtNLM"/>
    </source>
</evidence>
<reference evidence="1" key="2">
    <citation type="submission" date="2021-06" db="EMBL/GenBank/DDBJ databases">
        <title>Genomic Description and Analysis of Intracellular Bacteria, Candidatus Berkiella cookevillensis and Candidatus Berkiella aquae.</title>
        <authorList>
            <person name="Kidane D.T."/>
            <person name="Mehari Y.T."/>
            <person name="Rice F.C."/>
            <person name="Arivett B.A."/>
            <person name="Farone A.L."/>
            <person name="Berk S.G."/>
            <person name="Farone M.B."/>
        </authorList>
    </citation>
    <scope>NUCLEOTIDE SEQUENCE</scope>
    <source>
        <strain evidence="1">HT99</strain>
    </source>
</reference>
<dbReference type="RefSeq" id="WP_259567148.1">
    <property type="nucleotide sequence ID" value="NZ_LKAJ02000003.1"/>
</dbReference>
<comment type="caution">
    <text evidence="1">The sequence shown here is derived from an EMBL/GenBank/DDBJ whole genome shotgun (WGS) entry which is preliminary data.</text>
</comment>
<name>A0AAE3HZB0_9GAMM</name>
<proteinExistence type="predicted"/>
<reference evidence="1" key="1">
    <citation type="journal article" date="2016" name="Genome Announc.">
        <title>Draft Genome Sequences of Two Novel Amoeba-Resistant Intranuclear Bacteria, 'Candidatus Berkiella cookevillensis' and 'Candidatus Berkiella aquae'.</title>
        <authorList>
            <person name="Mehari Y.T."/>
            <person name="Arivett B.A."/>
            <person name="Farone A.L."/>
            <person name="Gunderson J.H."/>
            <person name="Farone M.B."/>
        </authorList>
    </citation>
    <scope>NUCLEOTIDE SEQUENCE</scope>
    <source>
        <strain evidence="1">HT99</strain>
    </source>
</reference>
<sequence length="199" mass="22897">MVVKTILGFYLFTMPVYALDLGSFGKTYPIREFPADKLIENKINSVNKDERIRLENQFLEITKSKISRPTATQLPVVTKNNSRLFNPAVYFENSVKDHQQNEVIKAGQHVNPLDFVSLTTPLVFFDSDDSIQKEWVKGHYKNAILILVKGEPLKVQEEFQKKVYFDQHGKFITRFSLKAVPSVITQDGKFLRIQECVPS</sequence>